<keyword evidence="3" id="KW-1185">Reference proteome</keyword>
<feature type="domain" description="Methyltransferase" evidence="1">
    <location>
        <begin position="45"/>
        <end position="132"/>
    </location>
</feature>
<dbReference type="Pfam" id="PF13649">
    <property type="entry name" value="Methyltransf_25"/>
    <property type="match status" value="1"/>
</dbReference>
<sequence>MSTFYRLAYATGFTPWERAGEAESGKLAELFDREEAERGGPGKALDLGCGSGRYAAELAIRGWAVTGVEFIPQAVTRARRRIEELGLSVPIVKADVTRLGPDQLGAGYDFFLDVGCYHGLDPAQRLSMAQGVTSLAASGATLLMLAFSLAALPRPFPRGSNRHELEGVFAGWAVTDVEPASTQGMPKPLSKAAPNWYRLRYAS</sequence>
<protein>
    <recommendedName>
        <fullName evidence="1">Methyltransferase domain-containing protein</fullName>
    </recommendedName>
</protein>
<evidence type="ECO:0000259" key="1">
    <source>
        <dbReference type="Pfam" id="PF13649"/>
    </source>
</evidence>
<reference evidence="3" key="1">
    <citation type="journal article" date="2016" name="Genome Announc.">
        <title>Draft Genome Sequences of Five Rapidly Growing Mycobacterium Species, M. thermoresistibile, M. fortuitum subsp. acetamidolyticum, M. canariasense, M. brisbanense, and M. novocastrense.</title>
        <authorList>
            <person name="Katahira K."/>
            <person name="Ogura Y."/>
            <person name="Gotoh Y."/>
            <person name="Hayashi T."/>
        </authorList>
    </citation>
    <scope>NUCLEOTIDE SEQUENCE [LARGE SCALE GENOMIC DNA]</scope>
    <source>
        <strain evidence="3">JCM15654</strain>
    </source>
</reference>
<dbReference type="AlphaFoldDB" id="A0A100VY78"/>
<organism evidence="2 3">
    <name type="scientific">Mycolicibacterium brisbanense</name>
    <dbReference type="NCBI Taxonomy" id="146020"/>
    <lineage>
        <taxon>Bacteria</taxon>
        <taxon>Bacillati</taxon>
        <taxon>Actinomycetota</taxon>
        <taxon>Actinomycetes</taxon>
        <taxon>Mycobacteriales</taxon>
        <taxon>Mycobacteriaceae</taxon>
        <taxon>Mycolicibacterium</taxon>
    </lineage>
</organism>
<dbReference type="OrthoDB" id="9786503at2"/>
<dbReference type="Gene3D" id="3.40.50.150">
    <property type="entry name" value="Vaccinia Virus protein VP39"/>
    <property type="match status" value="1"/>
</dbReference>
<reference evidence="3" key="2">
    <citation type="submission" date="2016-02" db="EMBL/GenBank/DDBJ databases">
        <title>Draft genome sequence of five rapidly growing Mycobacterium species.</title>
        <authorList>
            <person name="Katahira K."/>
            <person name="Gotou Y."/>
            <person name="Iida K."/>
            <person name="Ogura Y."/>
            <person name="Hayashi T."/>
        </authorList>
    </citation>
    <scope>NUCLEOTIDE SEQUENCE [LARGE SCALE GENOMIC DNA]</scope>
    <source>
        <strain evidence="3">JCM15654</strain>
    </source>
</reference>
<gene>
    <name evidence="2" type="ORF">RMCB_2297</name>
</gene>
<dbReference type="InterPro" id="IPR041698">
    <property type="entry name" value="Methyltransf_25"/>
</dbReference>
<dbReference type="SUPFAM" id="SSF53335">
    <property type="entry name" value="S-adenosyl-L-methionine-dependent methyltransferases"/>
    <property type="match status" value="1"/>
</dbReference>
<accession>A0A100VY78</accession>
<dbReference type="CDD" id="cd02440">
    <property type="entry name" value="AdoMet_MTases"/>
    <property type="match status" value="1"/>
</dbReference>
<dbReference type="InterPro" id="IPR029063">
    <property type="entry name" value="SAM-dependent_MTases_sf"/>
</dbReference>
<dbReference type="EMBL" id="BCSX01000021">
    <property type="protein sequence ID" value="GAS88201.1"/>
    <property type="molecule type" value="Genomic_DNA"/>
</dbReference>
<dbReference type="STRING" id="146020.RMCB_2297"/>
<name>A0A100VY78_9MYCO</name>
<evidence type="ECO:0000313" key="3">
    <source>
        <dbReference type="Proteomes" id="UP000069620"/>
    </source>
</evidence>
<dbReference type="RefSeq" id="WP_063979605.1">
    <property type="nucleotide sequence ID" value="NZ_BCSX01000021.1"/>
</dbReference>
<dbReference type="Proteomes" id="UP000069620">
    <property type="component" value="Unassembled WGS sequence"/>
</dbReference>
<evidence type="ECO:0000313" key="2">
    <source>
        <dbReference type="EMBL" id="GAS88201.1"/>
    </source>
</evidence>
<proteinExistence type="predicted"/>
<comment type="caution">
    <text evidence="2">The sequence shown here is derived from an EMBL/GenBank/DDBJ whole genome shotgun (WGS) entry which is preliminary data.</text>
</comment>